<dbReference type="Proteomes" id="UP000008281">
    <property type="component" value="Unassembled WGS sequence"/>
</dbReference>
<dbReference type="HOGENOM" id="CLU_135209_0_0_1"/>
<dbReference type="FunCoup" id="E3LGL7">
    <property type="interactions" value="1797"/>
</dbReference>
<name>E3LGL7_CAERE</name>
<dbReference type="EMBL" id="DS268408">
    <property type="protein sequence ID" value="EFO86080.1"/>
    <property type="molecule type" value="Genomic_DNA"/>
</dbReference>
<dbReference type="STRING" id="31234.E3LGL7"/>
<evidence type="ECO:0000313" key="2">
    <source>
        <dbReference type="Proteomes" id="UP000008281"/>
    </source>
</evidence>
<dbReference type="OMA" id="VHHRHHK"/>
<dbReference type="GeneID" id="9821494"/>
<sequence>MSLIGKVALALVVVLAIGLVESTVHHRHHKKGSFNQPEEHIKLPRVSGGNPDYHISGKITCDERPLDHVRPYLHSPHWQRVIINLAVTMNGGEYHLSTGTTWDLNGSVQMMIRHQCHIEGLPPISTCGIPYYTTNFEMELGNNTWITKDIDLFKMKQYSTSDCLY</sequence>
<keyword evidence="2" id="KW-1185">Reference proteome</keyword>
<proteinExistence type="predicted"/>
<dbReference type="KEGG" id="crq:GCK72_005012"/>
<reference evidence="1" key="1">
    <citation type="submission" date="2007-07" db="EMBL/GenBank/DDBJ databases">
        <title>PCAP assembly of the Caenorhabditis remanei genome.</title>
        <authorList>
            <consortium name="The Caenorhabditis remanei Sequencing Consortium"/>
            <person name="Wilson R.K."/>
        </authorList>
    </citation>
    <scope>NUCLEOTIDE SEQUENCE [LARGE SCALE GENOMIC DNA]</scope>
    <source>
        <strain evidence="1">PB4641</strain>
    </source>
</reference>
<dbReference type="OrthoDB" id="5783091at2759"/>
<dbReference type="AlphaFoldDB" id="E3LGL7"/>
<dbReference type="RefSeq" id="XP_003117214.2">
    <property type="nucleotide sequence ID" value="XM_003117166.2"/>
</dbReference>
<gene>
    <name evidence="1" type="primary">Cre-dod-23</name>
    <name evidence="1" type="ORF">CRE_01583</name>
</gene>
<dbReference type="eggNOG" id="ENOG502TINU">
    <property type="taxonomic scope" value="Eukaryota"/>
</dbReference>
<protein>
    <submittedName>
        <fullName evidence="1">CRE-DOD-23 protein</fullName>
    </submittedName>
</protein>
<organism evidence="2">
    <name type="scientific">Caenorhabditis remanei</name>
    <name type="common">Caenorhabditis vulgaris</name>
    <dbReference type="NCBI Taxonomy" id="31234"/>
    <lineage>
        <taxon>Eukaryota</taxon>
        <taxon>Metazoa</taxon>
        <taxon>Ecdysozoa</taxon>
        <taxon>Nematoda</taxon>
        <taxon>Chromadorea</taxon>
        <taxon>Rhabditida</taxon>
        <taxon>Rhabditina</taxon>
        <taxon>Rhabditomorpha</taxon>
        <taxon>Rhabditoidea</taxon>
        <taxon>Rhabditidae</taxon>
        <taxon>Peloderinae</taxon>
        <taxon>Caenorhabditis</taxon>
    </lineage>
</organism>
<dbReference type="CTD" id="9821494"/>
<accession>E3LGL7</accession>
<evidence type="ECO:0000313" key="1">
    <source>
        <dbReference type="EMBL" id="EFO86080.1"/>
    </source>
</evidence>